<dbReference type="GO" id="GO:0016758">
    <property type="term" value="F:hexosyltransferase activity"/>
    <property type="evidence" value="ECO:0007669"/>
    <property type="project" value="TreeGrafter"/>
</dbReference>
<dbReference type="Pfam" id="PF00534">
    <property type="entry name" value="Glycos_transf_1"/>
    <property type="match status" value="1"/>
</dbReference>
<feature type="domain" description="Glycosyl transferase family 1" evidence="1">
    <location>
        <begin position="215"/>
        <end position="384"/>
    </location>
</feature>
<gene>
    <name evidence="3" type="ORF">KDK_47650</name>
</gene>
<reference evidence="4" key="1">
    <citation type="submission" date="2018-12" db="EMBL/GenBank/DDBJ databases">
        <title>Tengunoibacter tsumagoiensis gen. nov., sp. nov., Dictyobacter kobayashii sp. nov., D. alpinus sp. nov., and D. joshuensis sp. nov. and description of Dictyobacteraceae fam. nov. within the order Ktedonobacterales isolated from Tengu-no-mugimeshi.</title>
        <authorList>
            <person name="Wang C.M."/>
            <person name="Zheng Y."/>
            <person name="Sakai Y."/>
            <person name="Toyoda A."/>
            <person name="Minakuchi Y."/>
            <person name="Abe K."/>
            <person name="Yokota A."/>
            <person name="Yabe S."/>
        </authorList>
    </citation>
    <scope>NUCLEOTIDE SEQUENCE [LARGE SCALE GENOMIC DNA]</scope>
    <source>
        <strain evidence="4">Uno11</strain>
    </source>
</reference>
<dbReference type="SUPFAM" id="SSF53756">
    <property type="entry name" value="UDP-Glycosyltransferase/glycogen phosphorylase"/>
    <property type="match status" value="1"/>
</dbReference>
<dbReference type="Gene3D" id="3.40.50.2000">
    <property type="entry name" value="Glycogen Phosphorylase B"/>
    <property type="match status" value="2"/>
</dbReference>
<dbReference type="PANTHER" id="PTHR45947">
    <property type="entry name" value="SULFOQUINOVOSYL TRANSFERASE SQD2"/>
    <property type="match status" value="1"/>
</dbReference>
<protein>
    <submittedName>
        <fullName evidence="3">Glycosyltransferase WbuB</fullName>
    </submittedName>
</protein>
<organism evidence="3 4">
    <name type="scientific">Dictyobacter kobayashii</name>
    <dbReference type="NCBI Taxonomy" id="2014872"/>
    <lineage>
        <taxon>Bacteria</taxon>
        <taxon>Bacillati</taxon>
        <taxon>Chloroflexota</taxon>
        <taxon>Ktedonobacteria</taxon>
        <taxon>Ktedonobacterales</taxon>
        <taxon>Dictyobacteraceae</taxon>
        <taxon>Dictyobacter</taxon>
    </lineage>
</organism>
<keyword evidence="3" id="KW-0808">Transferase</keyword>
<dbReference type="CDD" id="cd03794">
    <property type="entry name" value="GT4_WbuB-like"/>
    <property type="match status" value="1"/>
</dbReference>
<dbReference type="InterPro" id="IPR028098">
    <property type="entry name" value="Glyco_trans_4-like_N"/>
</dbReference>
<evidence type="ECO:0000313" key="3">
    <source>
        <dbReference type="EMBL" id="GCE20965.1"/>
    </source>
</evidence>
<evidence type="ECO:0000313" key="4">
    <source>
        <dbReference type="Proteomes" id="UP000287188"/>
    </source>
</evidence>
<dbReference type="OrthoDB" id="9811902at2"/>
<dbReference type="Pfam" id="PF13579">
    <property type="entry name" value="Glyco_trans_4_4"/>
    <property type="match status" value="1"/>
</dbReference>
<feature type="domain" description="Glycosyltransferase subfamily 4-like N-terminal" evidence="2">
    <location>
        <begin position="19"/>
        <end position="202"/>
    </location>
</feature>
<sequence length="430" mass="47296">MTHILIVSRYYPPEIAVTGVCLSEVAKRLVALGHQVTVLTTVPSYPTGVVPAEYRGHLIQNEERDGVRIIRTWSYAAANRGFFKRVLAQFSFGCLAPILGWRAVGRPSVVIVSSPPLFNVIAGRLLAWLKHAPLILRVADLWPESAVQLGMLKNPLLIRLAEWLEWSTYQQASFVWVVTEGIRNRLLQRGLPLEKICLLTNGVDTSTFAPTSQAAARAELGWDDRFTVLYAGGHGISHGLTNVLDAAEQLQSDTQIRLVLVGDGAEKSRLVAEAERRQLTNVTFLAALPHHDMPRLLAAADACLVHVRKVPLFQGMLPVKMYEAMACARPILLAVDGEARQLAAQEAGAALYVEPENPAALAAAIRQLRDSPALAKTLGERGRELVERRFDYDQLVQTLNGRIAMLPDHKLRRPLSASKAANVSSDRGDR</sequence>
<accession>A0A402APL7</accession>
<dbReference type="AlphaFoldDB" id="A0A402APL7"/>
<keyword evidence="4" id="KW-1185">Reference proteome</keyword>
<evidence type="ECO:0000259" key="1">
    <source>
        <dbReference type="Pfam" id="PF00534"/>
    </source>
</evidence>
<dbReference type="PANTHER" id="PTHR45947:SF3">
    <property type="entry name" value="SULFOQUINOVOSYL TRANSFERASE SQD2"/>
    <property type="match status" value="1"/>
</dbReference>
<dbReference type="Proteomes" id="UP000287188">
    <property type="component" value="Unassembled WGS sequence"/>
</dbReference>
<name>A0A402APL7_9CHLR</name>
<proteinExistence type="predicted"/>
<comment type="caution">
    <text evidence="3">The sequence shown here is derived from an EMBL/GenBank/DDBJ whole genome shotgun (WGS) entry which is preliminary data.</text>
</comment>
<dbReference type="EMBL" id="BIFS01000001">
    <property type="protein sequence ID" value="GCE20965.1"/>
    <property type="molecule type" value="Genomic_DNA"/>
</dbReference>
<dbReference type="InterPro" id="IPR050194">
    <property type="entry name" value="Glycosyltransferase_grp1"/>
</dbReference>
<dbReference type="InterPro" id="IPR001296">
    <property type="entry name" value="Glyco_trans_1"/>
</dbReference>
<dbReference type="RefSeq" id="WP_126552541.1">
    <property type="nucleotide sequence ID" value="NZ_BIFS01000001.1"/>
</dbReference>
<evidence type="ECO:0000259" key="2">
    <source>
        <dbReference type="Pfam" id="PF13579"/>
    </source>
</evidence>